<proteinExistence type="predicted"/>
<evidence type="ECO:0000313" key="2">
    <source>
        <dbReference type="Proteomes" id="UP000789739"/>
    </source>
</evidence>
<dbReference type="EMBL" id="CAJVPI010000958">
    <property type="protein sequence ID" value="CAG8584982.1"/>
    <property type="molecule type" value="Genomic_DNA"/>
</dbReference>
<protein>
    <submittedName>
        <fullName evidence="1">9512_t:CDS:1</fullName>
    </submittedName>
</protein>
<accession>A0A9N9C134</accession>
<feature type="non-terminal residue" evidence="1">
    <location>
        <position position="74"/>
    </location>
</feature>
<name>A0A9N9C134_9GLOM</name>
<dbReference type="AlphaFoldDB" id="A0A9N9C134"/>
<gene>
    <name evidence="1" type="ORF">PBRASI_LOCUS6821</name>
</gene>
<dbReference type="Proteomes" id="UP000789739">
    <property type="component" value="Unassembled WGS sequence"/>
</dbReference>
<comment type="caution">
    <text evidence="1">The sequence shown here is derived from an EMBL/GenBank/DDBJ whole genome shotgun (WGS) entry which is preliminary data.</text>
</comment>
<evidence type="ECO:0000313" key="1">
    <source>
        <dbReference type="EMBL" id="CAG8584982.1"/>
    </source>
</evidence>
<organism evidence="1 2">
    <name type="scientific">Paraglomus brasilianum</name>
    <dbReference type="NCBI Taxonomy" id="144538"/>
    <lineage>
        <taxon>Eukaryota</taxon>
        <taxon>Fungi</taxon>
        <taxon>Fungi incertae sedis</taxon>
        <taxon>Mucoromycota</taxon>
        <taxon>Glomeromycotina</taxon>
        <taxon>Glomeromycetes</taxon>
        <taxon>Paraglomerales</taxon>
        <taxon>Paraglomeraceae</taxon>
        <taxon>Paraglomus</taxon>
    </lineage>
</organism>
<sequence>MNFFTQRAKGRHCGSESDRLLESVFVNHSSTYCSQENVAGIRSRVSAGDSAALGDLVIKTKILVETNEEIMADE</sequence>
<reference evidence="1" key="1">
    <citation type="submission" date="2021-06" db="EMBL/GenBank/DDBJ databases">
        <authorList>
            <person name="Kallberg Y."/>
            <person name="Tangrot J."/>
            <person name="Rosling A."/>
        </authorList>
    </citation>
    <scope>NUCLEOTIDE SEQUENCE</scope>
    <source>
        <strain evidence="1">BR232B</strain>
    </source>
</reference>
<keyword evidence="2" id="KW-1185">Reference proteome</keyword>